<comment type="catalytic activity">
    <reaction evidence="8">
        <text>chorismate + L-glutamine = anthranilate + pyruvate + L-glutamate + H(+)</text>
        <dbReference type="Rhea" id="RHEA:21732"/>
        <dbReference type="ChEBI" id="CHEBI:15361"/>
        <dbReference type="ChEBI" id="CHEBI:15378"/>
        <dbReference type="ChEBI" id="CHEBI:16567"/>
        <dbReference type="ChEBI" id="CHEBI:29748"/>
        <dbReference type="ChEBI" id="CHEBI:29985"/>
        <dbReference type="ChEBI" id="CHEBI:58359"/>
        <dbReference type="EC" id="4.1.3.27"/>
    </reaction>
</comment>
<evidence type="ECO:0000259" key="9">
    <source>
        <dbReference type="Pfam" id="PF00425"/>
    </source>
</evidence>
<evidence type="ECO:0000259" key="10">
    <source>
        <dbReference type="Pfam" id="PF04715"/>
    </source>
</evidence>
<dbReference type="RefSeq" id="WP_149485194.1">
    <property type="nucleotide sequence ID" value="NZ_CP036150.1"/>
</dbReference>
<keyword evidence="6" id="KW-0456">Lyase</keyword>
<comment type="cofactor">
    <cofactor evidence="1">
        <name>Mg(2+)</name>
        <dbReference type="ChEBI" id="CHEBI:18420"/>
    </cofactor>
</comment>
<evidence type="ECO:0000256" key="5">
    <source>
        <dbReference type="ARBA" id="ARBA00022842"/>
    </source>
</evidence>
<dbReference type="KEGG" id="ock:EXM22_03590"/>
<evidence type="ECO:0000256" key="4">
    <source>
        <dbReference type="ARBA" id="ARBA00022723"/>
    </source>
</evidence>
<evidence type="ECO:0000313" key="11">
    <source>
        <dbReference type="EMBL" id="QEN07112.1"/>
    </source>
</evidence>
<dbReference type="SUPFAM" id="SSF56322">
    <property type="entry name" value="ADC synthase"/>
    <property type="match status" value="1"/>
</dbReference>
<gene>
    <name evidence="11" type="ORF">EXM22_03590</name>
</gene>
<name>A0A5C1QLS5_9SPIO</name>
<dbReference type="Pfam" id="PF00425">
    <property type="entry name" value="Chorismate_bind"/>
    <property type="match status" value="1"/>
</dbReference>
<feature type="domain" description="Anthranilate synthase component I N-terminal" evidence="10">
    <location>
        <begin position="17"/>
        <end position="153"/>
    </location>
</feature>
<dbReference type="InterPro" id="IPR005801">
    <property type="entry name" value="ADC_synthase"/>
</dbReference>
<dbReference type="GO" id="GO:0004049">
    <property type="term" value="F:anthranilate synthase activity"/>
    <property type="evidence" value="ECO:0007669"/>
    <property type="project" value="UniProtKB-EC"/>
</dbReference>
<evidence type="ECO:0000256" key="8">
    <source>
        <dbReference type="ARBA" id="ARBA00047683"/>
    </source>
</evidence>
<dbReference type="GO" id="GO:0000162">
    <property type="term" value="P:L-tryptophan biosynthetic process"/>
    <property type="evidence" value="ECO:0007669"/>
    <property type="project" value="TreeGrafter"/>
</dbReference>
<dbReference type="Gene3D" id="3.60.120.10">
    <property type="entry name" value="Anthranilate synthase"/>
    <property type="match status" value="1"/>
</dbReference>
<dbReference type="Pfam" id="PF04715">
    <property type="entry name" value="Anth_synt_I_N"/>
    <property type="match status" value="1"/>
</dbReference>
<organism evidence="11 12">
    <name type="scientific">Oceanispirochaeta crateris</name>
    <dbReference type="NCBI Taxonomy" id="2518645"/>
    <lineage>
        <taxon>Bacteria</taxon>
        <taxon>Pseudomonadati</taxon>
        <taxon>Spirochaetota</taxon>
        <taxon>Spirochaetia</taxon>
        <taxon>Spirochaetales</taxon>
        <taxon>Spirochaetaceae</taxon>
        <taxon>Oceanispirochaeta</taxon>
    </lineage>
</organism>
<keyword evidence="5" id="KW-0460">Magnesium</keyword>
<dbReference type="EMBL" id="CP036150">
    <property type="protein sequence ID" value="QEN07112.1"/>
    <property type="molecule type" value="Genomic_DNA"/>
</dbReference>
<dbReference type="OrthoDB" id="9803598at2"/>
<dbReference type="Proteomes" id="UP000324209">
    <property type="component" value="Chromosome"/>
</dbReference>
<evidence type="ECO:0000256" key="7">
    <source>
        <dbReference type="ARBA" id="ARBA00025634"/>
    </source>
</evidence>
<dbReference type="InterPro" id="IPR006805">
    <property type="entry name" value="Anth_synth_I_N"/>
</dbReference>
<evidence type="ECO:0000256" key="3">
    <source>
        <dbReference type="ARBA" id="ARBA00020653"/>
    </source>
</evidence>
<reference evidence="11 12" key="1">
    <citation type="submission" date="2019-02" db="EMBL/GenBank/DDBJ databases">
        <title>Complete Genome Sequence and Methylome Analysis of free living Spirochaetas.</title>
        <authorList>
            <person name="Fomenkov A."/>
            <person name="Dubinina G."/>
            <person name="Leshcheva N."/>
            <person name="Mikheeva N."/>
            <person name="Grabovich M."/>
            <person name="Vincze T."/>
            <person name="Roberts R.J."/>
        </authorList>
    </citation>
    <scope>NUCLEOTIDE SEQUENCE [LARGE SCALE GENOMIC DNA]</scope>
    <source>
        <strain evidence="11 12">K2</strain>
    </source>
</reference>
<evidence type="ECO:0000313" key="12">
    <source>
        <dbReference type="Proteomes" id="UP000324209"/>
    </source>
</evidence>
<evidence type="ECO:0000256" key="1">
    <source>
        <dbReference type="ARBA" id="ARBA00001946"/>
    </source>
</evidence>
<evidence type="ECO:0000256" key="2">
    <source>
        <dbReference type="ARBA" id="ARBA00011575"/>
    </source>
</evidence>
<comment type="subunit">
    <text evidence="2">Heterotetramer consisting of two non-identical subunits: a beta subunit (TrpG) and a large alpha subunit (TrpE).</text>
</comment>
<keyword evidence="4" id="KW-0479">Metal-binding</keyword>
<dbReference type="PRINTS" id="PR00095">
    <property type="entry name" value="ANTSNTHASEI"/>
</dbReference>
<protein>
    <recommendedName>
        <fullName evidence="3">Anthranilate synthase component 1</fullName>
    </recommendedName>
</protein>
<dbReference type="GO" id="GO:0046872">
    <property type="term" value="F:metal ion binding"/>
    <property type="evidence" value="ECO:0007669"/>
    <property type="project" value="UniProtKB-KW"/>
</dbReference>
<comment type="function">
    <text evidence="7">Part of a heterotetrameric complex that catalyzes the two-step biosynthesis of anthranilate, an intermediate in the biosynthesis of L-tryptophan. In the first step, the glutamine-binding beta subunit (TrpG) of anthranilate synthase (AS) provides the glutamine amidotransferase activity which generates ammonia as a substrate that, along with chorismate, is used in the second step, catalyzed by the large alpha subunit of AS (TrpE) to produce anthranilate. In the absence of TrpG, TrpE can synthesize anthranilate directly from chorismate and high concentrations of ammonia.</text>
</comment>
<dbReference type="PANTHER" id="PTHR11236">
    <property type="entry name" value="AMINOBENZOATE/ANTHRANILATE SYNTHASE"/>
    <property type="match status" value="1"/>
</dbReference>
<keyword evidence="12" id="KW-1185">Reference proteome</keyword>
<proteinExistence type="predicted"/>
<dbReference type="PANTHER" id="PTHR11236:SF48">
    <property type="entry name" value="ISOCHORISMATE SYNTHASE MENF"/>
    <property type="match status" value="1"/>
</dbReference>
<sequence length="468" mass="52643">MPDKNKRYYSIKVPGDKFTPCALAIKLNAKCLLESSSLSGGHSRYSLLLVDEAFRIVQENDVVYRISEKGKDRISHKDEDILPVLQKMASWHQDIKEEFPIPAGGMGFLSFEFAAYCDDITFVEREDSLGLPLAEFIFGHVVLVFDHYTDEINLIGLNYPDFEVNLEDAVEAVKKRILDFNFNYMTENSQSIKGTLLPDPESEKEYVKMVNVLKDEIIKGNLLQAVPSRRLTVHTQQTAMDAYRNLRSKNPSPYQFYLDFDGYQLLGASPEVHVKVIHGEVIIRPIAGTRRRGKNEKEDRALEKELLSDEKEIAEHLMLVDLARNDLGRVCTPGSIEITEKMIIERYSKVMHIVSEVKGKLKDDVNAADVIRATFPAGTVSGAPKIQAIKTISRLEKINRGFYAGLVGYFDANGSLDSCITIRSALKKDDFLYLQAGGGIVYDSTAERELEETKEKMRAMALAAGVEV</sequence>
<evidence type="ECO:0000256" key="6">
    <source>
        <dbReference type="ARBA" id="ARBA00023239"/>
    </source>
</evidence>
<dbReference type="AlphaFoldDB" id="A0A5C1QLS5"/>
<dbReference type="InterPro" id="IPR015890">
    <property type="entry name" value="Chorismate_C"/>
</dbReference>
<dbReference type="InterPro" id="IPR019999">
    <property type="entry name" value="Anth_synth_I-like"/>
</dbReference>
<accession>A0A5C1QLS5</accession>
<feature type="domain" description="Chorismate-utilising enzyme C-terminal" evidence="9">
    <location>
        <begin position="203"/>
        <end position="456"/>
    </location>
</feature>